<evidence type="ECO:0000256" key="1">
    <source>
        <dbReference type="SAM" id="MobiDB-lite"/>
    </source>
</evidence>
<keyword evidence="4" id="KW-1185">Reference proteome</keyword>
<proteinExistence type="predicted"/>
<accession>A0ABZ2GP01</accession>
<dbReference type="Proteomes" id="UP001373909">
    <property type="component" value="Chromosome"/>
</dbReference>
<evidence type="ECO:0000313" key="3">
    <source>
        <dbReference type="EMBL" id="WWO46308.1"/>
    </source>
</evidence>
<sequence>MNTHDQNNDKPNDAPIDEELNALLASLPQPAPSSALDAAILADAEKALQQPAAANDSADGVLRTLPAKKSPDYLQRWRVPLGLAAAVLLTVNLIGVDWFGSKPAQFPVVGEPVTQEVVPAAAPVPQAAESTAAAPAPRAMAKMAAKPAPPAPASFPTPQAVAVAPPAPPAPPPPPAPATAMSEAMEQQAAMQAESSLQRQAPVQRALAMPAPVAARSAPLPPAAKLDAGVWLVKIDALLKAGEDALAREEWTAFRQAYPDYPVAEELRQRLEKK</sequence>
<evidence type="ECO:0000313" key="4">
    <source>
        <dbReference type="Proteomes" id="UP001373909"/>
    </source>
</evidence>
<keyword evidence="2" id="KW-0472">Membrane</keyword>
<keyword evidence="2" id="KW-0812">Transmembrane</keyword>
<gene>
    <name evidence="3" type="ORF">OPV09_27065</name>
</gene>
<feature type="transmembrane region" description="Helical" evidence="2">
    <location>
        <begin position="79"/>
        <end position="99"/>
    </location>
</feature>
<reference evidence="3 4" key="1">
    <citation type="submission" date="2024-01" db="EMBL/GenBank/DDBJ databases">
        <title>Draft genome sequences of nine bacterial species from freshwater ponds near Washington, DC.</title>
        <authorList>
            <person name="Pavloudi C."/>
            <person name="Oliver L."/>
            <person name="Slattery K."/>
            <person name="Lissner G."/>
            <person name="Saw J.H."/>
        </authorList>
    </citation>
    <scope>NUCLEOTIDE SEQUENCE [LARGE SCALE GENOMIC DNA]</scope>
    <source>
        <strain evidence="4">TB1-E2</strain>
    </source>
</reference>
<organism evidence="3 4">
    <name type="scientific">Janthinobacterium aestuarii</name>
    <dbReference type="NCBI Taxonomy" id="2985511"/>
    <lineage>
        <taxon>Bacteria</taxon>
        <taxon>Pseudomonadati</taxon>
        <taxon>Pseudomonadota</taxon>
        <taxon>Betaproteobacteria</taxon>
        <taxon>Burkholderiales</taxon>
        <taxon>Oxalobacteraceae</taxon>
        <taxon>Janthinobacterium</taxon>
    </lineage>
</organism>
<dbReference type="EMBL" id="CP142523">
    <property type="protein sequence ID" value="WWO46308.1"/>
    <property type="molecule type" value="Genomic_DNA"/>
</dbReference>
<keyword evidence="2" id="KW-1133">Transmembrane helix</keyword>
<evidence type="ECO:0000256" key="2">
    <source>
        <dbReference type="SAM" id="Phobius"/>
    </source>
</evidence>
<dbReference type="RefSeq" id="WP_338679914.1">
    <property type="nucleotide sequence ID" value="NZ_CP142523.1"/>
</dbReference>
<name>A0ABZ2GP01_9BURK</name>
<feature type="compositionally biased region" description="Pro residues" evidence="1">
    <location>
        <begin position="165"/>
        <end position="177"/>
    </location>
</feature>
<feature type="region of interest" description="Disordered" evidence="1">
    <location>
        <begin position="147"/>
        <end position="203"/>
    </location>
</feature>
<protein>
    <submittedName>
        <fullName evidence="3">Uncharacterized protein</fullName>
    </submittedName>
</protein>
<feature type="compositionally biased region" description="Low complexity" evidence="1">
    <location>
        <begin position="178"/>
        <end position="196"/>
    </location>
</feature>